<keyword evidence="3 8" id="KW-0732">Signal</keyword>
<dbReference type="AlphaFoldDB" id="A0A2P6Q0N0"/>
<keyword evidence="10" id="KW-0418">Kinase</keyword>
<evidence type="ECO:0000256" key="1">
    <source>
        <dbReference type="ARBA" id="ARBA00004167"/>
    </source>
</evidence>
<dbReference type="Gene3D" id="2.90.10.10">
    <property type="entry name" value="Bulb-type lectin domain"/>
    <property type="match status" value="1"/>
</dbReference>
<keyword evidence="2" id="KW-0812">Transmembrane</keyword>
<evidence type="ECO:0000256" key="5">
    <source>
        <dbReference type="ARBA" id="ARBA00023136"/>
    </source>
</evidence>
<dbReference type="EC" id="2.7.11.1" evidence="10"/>
<gene>
    <name evidence="10" type="ORF">RchiOBHm_Chr6g0308571</name>
</gene>
<evidence type="ECO:0000256" key="6">
    <source>
        <dbReference type="ARBA" id="ARBA00023157"/>
    </source>
</evidence>
<dbReference type="STRING" id="74649.A0A2P6Q0N0"/>
<dbReference type="SMART" id="SM00108">
    <property type="entry name" value="B_lectin"/>
    <property type="match status" value="1"/>
</dbReference>
<dbReference type="PROSITE" id="PS50927">
    <property type="entry name" value="BULB_LECTIN"/>
    <property type="match status" value="1"/>
</dbReference>
<dbReference type="PANTHER" id="PTHR47974">
    <property type="entry name" value="OS07G0415500 PROTEIN"/>
    <property type="match status" value="1"/>
</dbReference>
<keyword evidence="11" id="KW-1185">Reference proteome</keyword>
<keyword evidence="10" id="KW-0723">Serine/threonine-protein kinase</keyword>
<keyword evidence="5" id="KW-0472">Membrane</keyword>
<keyword evidence="6" id="KW-1015">Disulfide bond</keyword>
<dbReference type="SUPFAM" id="SSF51110">
    <property type="entry name" value="alpha-D-mannose-specific plant lectins"/>
    <property type="match status" value="1"/>
</dbReference>
<keyword evidence="4" id="KW-1133">Transmembrane helix</keyword>
<keyword evidence="7" id="KW-0325">Glycoprotein</keyword>
<name>A0A2P6Q0N0_ROSCH</name>
<protein>
    <submittedName>
        <fullName evidence="10">Putative non-specific serine/threonine protein kinase</fullName>
        <ecNumber evidence="10">2.7.11.1</ecNumber>
    </submittedName>
</protein>
<evidence type="ECO:0000313" key="11">
    <source>
        <dbReference type="Proteomes" id="UP000238479"/>
    </source>
</evidence>
<feature type="chain" id="PRO_5015167207" evidence="8">
    <location>
        <begin position="21"/>
        <end position="215"/>
    </location>
</feature>
<dbReference type="InterPro" id="IPR001480">
    <property type="entry name" value="Bulb-type_lectin_dom"/>
</dbReference>
<evidence type="ECO:0000256" key="7">
    <source>
        <dbReference type="ARBA" id="ARBA00023180"/>
    </source>
</evidence>
<accession>A0A2P6Q0N0</accession>
<dbReference type="GO" id="GO:0016020">
    <property type="term" value="C:membrane"/>
    <property type="evidence" value="ECO:0007669"/>
    <property type="project" value="UniProtKB-SubCell"/>
</dbReference>
<comment type="caution">
    <text evidence="10">The sequence shown here is derived from an EMBL/GenBank/DDBJ whole genome shotgun (WGS) entry which is preliminary data.</text>
</comment>
<evidence type="ECO:0000313" key="10">
    <source>
        <dbReference type="EMBL" id="PRQ27747.1"/>
    </source>
</evidence>
<evidence type="ECO:0000256" key="2">
    <source>
        <dbReference type="ARBA" id="ARBA00022692"/>
    </source>
</evidence>
<dbReference type="GO" id="GO:0004674">
    <property type="term" value="F:protein serine/threonine kinase activity"/>
    <property type="evidence" value="ECO:0007669"/>
    <property type="project" value="UniProtKB-KW"/>
</dbReference>
<evidence type="ECO:0000256" key="8">
    <source>
        <dbReference type="SAM" id="SignalP"/>
    </source>
</evidence>
<proteinExistence type="predicted"/>
<dbReference type="CDD" id="cd00028">
    <property type="entry name" value="B_lectin"/>
    <property type="match status" value="1"/>
</dbReference>
<feature type="domain" description="Bulb-type lectin" evidence="9">
    <location>
        <begin position="23"/>
        <end position="154"/>
    </location>
</feature>
<dbReference type="EMBL" id="PDCK01000044">
    <property type="protein sequence ID" value="PRQ27747.1"/>
    <property type="molecule type" value="Genomic_DNA"/>
</dbReference>
<evidence type="ECO:0000256" key="4">
    <source>
        <dbReference type="ARBA" id="ARBA00022989"/>
    </source>
</evidence>
<evidence type="ECO:0000259" key="9">
    <source>
        <dbReference type="PROSITE" id="PS50927"/>
    </source>
</evidence>
<organism evidence="10 11">
    <name type="scientific">Rosa chinensis</name>
    <name type="common">China rose</name>
    <dbReference type="NCBI Taxonomy" id="74649"/>
    <lineage>
        <taxon>Eukaryota</taxon>
        <taxon>Viridiplantae</taxon>
        <taxon>Streptophyta</taxon>
        <taxon>Embryophyta</taxon>
        <taxon>Tracheophyta</taxon>
        <taxon>Spermatophyta</taxon>
        <taxon>Magnoliopsida</taxon>
        <taxon>eudicotyledons</taxon>
        <taxon>Gunneridae</taxon>
        <taxon>Pentapetalae</taxon>
        <taxon>rosids</taxon>
        <taxon>fabids</taxon>
        <taxon>Rosales</taxon>
        <taxon>Rosaceae</taxon>
        <taxon>Rosoideae</taxon>
        <taxon>Rosoideae incertae sedis</taxon>
        <taxon>Rosa</taxon>
    </lineage>
</organism>
<feature type="signal peptide" evidence="8">
    <location>
        <begin position="1"/>
        <end position="20"/>
    </location>
</feature>
<dbReference type="Proteomes" id="UP000238479">
    <property type="component" value="Chromosome 6"/>
</dbReference>
<dbReference type="Gramene" id="PRQ27747">
    <property type="protein sequence ID" value="PRQ27747"/>
    <property type="gene ID" value="RchiOBHm_Chr6g0308571"/>
</dbReference>
<evidence type="ECO:0000256" key="3">
    <source>
        <dbReference type="ARBA" id="ARBA00022729"/>
    </source>
</evidence>
<dbReference type="InterPro" id="IPR036426">
    <property type="entry name" value="Bulb-type_lectin_dom_sf"/>
</dbReference>
<dbReference type="Pfam" id="PF01453">
    <property type="entry name" value="B_lectin"/>
    <property type="match status" value="1"/>
</dbReference>
<dbReference type="OMA" id="MANTSDW"/>
<keyword evidence="10" id="KW-0808">Transferase</keyword>
<sequence length="215" mass="23544">MDPLFLILLLSLAITPPTSSSISDALSEGSSLSVEKPEDALISPGGVFTAGFHQVGNNSYCFAIWFNKPSSSSSPVSYQNRTIVWMANRDQPVNGKRSKLSLLKTGNLILTDAAQSHVWTTTTTSISPARLSLHDSGNLVLLNLKTKVVLWQSFDSPTDTLLPLQPFTRTAILVSTRSQSNFSSGFYKLFFDNDNLLRLLFDGPEISSVYWPNPA</sequence>
<comment type="subcellular location">
    <subcellularLocation>
        <location evidence="1">Membrane</location>
        <topology evidence="1">Single-pass membrane protein</topology>
    </subcellularLocation>
</comment>
<dbReference type="PANTHER" id="PTHR47974:SF3">
    <property type="entry name" value="RECEPTOR-LIKE SERINE_THREONINE-PROTEIN KINASE"/>
    <property type="match status" value="1"/>
</dbReference>
<reference evidence="10 11" key="1">
    <citation type="journal article" date="2018" name="Nat. Genet.">
        <title>The Rosa genome provides new insights in the design of modern roses.</title>
        <authorList>
            <person name="Bendahmane M."/>
        </authorList>
    </citation>
    <scope>NUCLEOTIDE SEQUENCE [LARGE SCALE GENOMIC DNA]</scope>
    <source>
        <strain evidence="11">cv. Old Blush</strain>
    </source>
</reference>
<dbReference type="FunFam" id="2.90.10.10:FF:000017">
    <property type="entry name" value="Putative receptor protein kinase ZmPK1"/>
    <property type="match status" value="1"/>
</dbReference>